<dbReference type="NCBIfam" id="TIGR01511">
    <property type="entry name" value="ATPase-IB1_Cu"/>
    <property type="match status" value="1"/>
</dbReference>
<keyword evidence="9 14" id="KW-0067">ATP-binding</keyword>
<feature type="domain" description="HMA" evidence="15">
    <location>
        <begin position="22"/>
        <end position="88"/>
    </location>
</feature>
<evidence type="ECO:0000256" key="8">
    <source>
        <dbReference type="ARBA" id="ARBA00022741"/>
    </source>
</evidence>
<dbReference type="Pfam" id="PF00122">
    <property type="entry name" value="E1-E2_ATPase"/>
    <property type="match status" value="1"/>
</dbReference>
<dbReference type="InterPro" id="IPR008250">
    <property type="entry name" value="ATPase_P-typ_transduc_dom_A_sf"/>
</dbReference>
<dbReference type="NCBIfam" id="TIGR01525">
    <property type="entry name" value="ATPase-IB_hvy"/>
    <property type="match status" value="1"/>
</dbReference>
<evidence type="ECO:0000256" key="5">
    <source>
        <dbReference type="ARBA" id="ARBA00022475"/>
    </source>
</evidence>
<feature type="transmembrane region" description="Helical" evidence="14">
    <location>
        <begin position="149"/>
        <end position="167"/>
    </location>
</feature>
<keyword evidence="16" id="KW-0378">Hydrolase</keyword>
<dbReference type="RefSeq" id="WP_014101294.1">
    <property type="nucleotide sequence ID" value="NC_016025.1"/>
</dbReference>
<dbReference type="GO" id="GO:0055070">
    <property type="term" value="P:copper ion homeostasis"/>
    <property type="evidence" value="ECO:0007669"/>
    <property type="project" value="TreeGrafter"/>
</dbReference>
<proteinExistence type="inferred from homology"/>
<dbReference type="CDD" id="cd00371">
    <property type="entry name" value="HMA"/>
    <property type="match status" value="1"/>
</dbReference>
<feature type="transmembrane region" description="Helical" evidence="14">
    <location>
        <begin position="711"/>
        <end position="733"/>
    </location>
</feature>
<dbReference type="InterPro" id="IPR027256">
    <property type="entry name" value="P-typ_ATPase_IB"/>
</dbReference>
<evidence type="ECO:0000256" key="11">
    <source>
        <dbReference type="ARBA" id="ARBA00022989"/>
    </source>
</evidence>
<dbReference type="GO" id="GO:0060003">
    <property type="term" value="P:copper ion export"/>
    <property type="evidence" value="ECO:0007669"/>
    <property type="project" value="UniProtKB-ARBA"/>
</dbReference>
<keyword evidence="7 14" id="KW-0479">Metal-binding</keyword>
<dbReference type="CDD" id="cd02094">
    <property type="entry name" value="P-type_ATPase_Cu-like"/>
    <property type="match status" value="1"/>
</dbReference>
<dbReference type="SFLD" id="SFLDG00002">
    <property type="entry name" value="C1.7:_P-type_atpase_like"/>
    <property type="match status" value="1"/>
</dbReference>
<dbReference type="PANTHER" id="PTHR43520:SF8">
    <property type="entry name" value="P-TYPE CU(+) TRANSPORTER"/>
    <property type="match status" value="1"/>
</dbReference>
<dbReference type="InterPro" id="IPR006121">
    <property type="entry name" value="HMA_dom"/>
</dbReference>
<accession>G2LK69</accession>
<organism evidence="16 17">
    <name type="scientific">Chloracidobacterium thermophilum (strain B)</name>
    <dbReference type="NCBI Taxonomy" id="981222"/>
    <lineage>
        <taxon>Bacteria</taxon>
        <taxon>Pseudomonadati</taxon>
        <taxon>Acidobacteriota</taxon>
        <taxon>Terriglobia</taxon>
        <taxon>Terriglobales</taxon>
        <taxon>Acidobacteriaceae</taxon>
        <taxon>Chloracidobacterium</taxon>
    </lineage>
</organism>
<dbReference type="InterPro" id="IPR036163">
    <property type="entry name" value="HMA_dom_sf"/>
</dbReference>
<keyword evidence="17" id="KW-1185">Reference proteome</keyword>
<keyword evidence="12" id="KW-0406">Ion transport</keyword>
<keyword evidence="11 14" id="KW-1133">Transmembrane helix</keyword>
<dbReference type="STRING" id="981222.Cabther_B0558"/>
<keyword evidence="8 14" id="KW-0547">Nucleotide-binding</keyword>
<dbReference type="PRINTS" id="PR00943">
    <property type="entry name" value="CUATPASE"/>
</dbReference>
<dbReference type="FunFam" id="3.30.70.100:FF:000005">
    <property type="entry name" value="Copper-exporting P-type ATPase A"/>
    <property type="match status" value="1"/>
</dbReference>
<dbReference type="SFLD" id="SFLDS00003">
    <property type="entry name" value="Haloacid_Dehalogenase"/>
    <property type="match status" value="1"/>
</dbReference>
<dbReference type="HOGENOM" id="CLU_001771_0_3_0"/>
<dbReference type="InterPro" id="IPR023299">
    <property type="entry name" value="ATPase_P-typ_cyto_dom_N"/>
</dbReference>
<evidence type="ECO:0000256" key="14">
    <source>
        <dbReference type="RuleBase" id="RU362081"/>
    </source>
</evidence>
<evidence type="ECO:0000313" key="17">
    <source>
        <dbReference type="Proteomes" id="UP000006791"/>
    </source>
</evidence>
<dbReference type="GO" id="GO:0005886">
    <property type="term" value="C:plasma membrane"/>
    <property type="evidence" value="ECO:0007669"/>
    <property type="project" value="UniProtKB-SubCell"/>
</dbReference>
<dbReference type="PROSITE" id="PS50846">
    <property type="entry name" value="HMA_2"/>
    <property type="match status" value="1"/>
</dbReference>
<dbReference type="GO" id="GO:0016887">
    <property type="term" value="F:ATP hydrolysis activity"/>
    <property type="evidence" value="ECO:0007669"/>
    <property type="project" value="InterPro"/>
</dbReference>
<comment type="similarity">
    <text evidence="2 14">Belongs to the cation transport ATPase (P-type) (TC 3.A.3) family. Type IB subfamily.</text>
</comment>
<dbReference type="InterPro" id="IPR018303">
    <property type="entry name" value="ATPase_P-typ_P_site"/>
</dbReference>
<evidence type="ECO:0000256" key="2">
    <source>
        <dbReference type="ARBA" id="ARBA00006024"/>
    </source>
</evidence>
<evidence type="ECO:0000256" key="6">
    <source>
        <dbReference type="ARBA" id="ARBA00022692"/>
    </source>
</evidence>
<dbReference type="AlphaFoldDB" id="G2LK69"/>
<dbReference type="PROSITE" id="PS00154">
    <property type="entry name" value="ATPASE_E1_E2"/>
    <property type="match status" value="1"/>
</dbReference>
<evidence type="ECO:0000256" key="12">
    <source>
        <dbReference type="ARBA" id="ARBA00023065"/>
    </source>
</evidence>
<dbReference type="GO" id="GO:0005524">
    <property type="term" value="F:ATP binding"/>
    <property type="evidence" value="ECO:0007669"/>
    <property type="project" value="UniProtKB-UniRule"/>
</dbReference>
<comment type="subcellular location">
    <subcellularLocation>
        <location evidence="1">Cell membrane</location>
        <topology evidence="1">Multi-pass membrane protein</topology>
    </subcellularLocation>
</comment>
<reference evidence="16 17" key="1">
    <citation type="journal article" date="2012" name="Environ. Microbiol.">
        <title>Complete genome of Candidatus Chloracidobacterium thermophilum, a chlorophyll-based photoheterotroph belonging to the phylum Acidobacteria.</title>
        <authorList>
            <person name="Garcia Costas A.M."/>
            <person name="Liu Z."/>
            <person name="Tomsho L.P."/>
            <person name="Schuster S.C."/>
            <person name="Ward D.M."/>
            <person name="Bryant D.A."/>
        </authorList>
    </citation>
    <scope>NUCLEOTIDE SEQUENCE [LARGE SCALE GENOMIC DNA]</scope>
    <source>
        <strain evidence="16 17">B</strain>
    </source>
</reference>
<dbReference type="InterPro" id="IPR059000">
    <property type="entry name" value="ATPase_P-type_domA"/>
</dbReference>
<gene>
    <name evidence="16" type="ordered locus">Cabther_B0558</name>
</gene>
<dbReference type="GO" id="GO:0140581">
    <property type="term" value="F:P-type monovalent copper transporter activity"/>
    <property type="evidence" value="ECO:0007669"/>
    <property type="project" value="UniProtKB-EC"/>
</dbReference>
<dbReference type="Gene3D" id="3.30.70.100">
    <property type="match status" value="1"/>
</dbReference>
<dbReference type="PANTHER" id="PTHR43520">
    <property type="entry name" value="ATP7, ISOFORM B"/>
    <property type="match status" value="1"/>
</dbReference>
<dbReference type="FunFam" id="2.70.150.10:FF:000020">
    <property type="entry name" value="Copper-exporting P-type ATPase A"/>
    <property type="match status" value="1"/>
</dbReference>
<feature type="transmembrane region" description="Helical" evidence="14">
    <location>
        <begin position="368"/>
        <end position="389"/>
    </location>
</feature>
<dbReference type="InterPro" id="IPR036412">
    <property type="entry name" value="HAD-like_sf"/>
</dbReference>
<feature type="transmembrane region" description="Helical" evidence="14">
    <location>
        <begin position="395"/>
        <end position="415"/>
    </location>
</feature>
<dbReference type="SFLD" id="SFLDF00027">
    <property type="entry name" value="p-type_atpase"/>
    <property type="match status" value="1"/>
</dbReference>
<feature type="transmembrane region" description="Helical" evidence="14">
    <location>
        <begin position="187"/>
        <end position="209"/>
    </location>
</feature>
<dbReference type="SUPFAM" id="SSF55008">
    <property type="entry name" value="HMA, heavy metal-associated domain"/>
    <property type="match status" value="1"/>
</dbReference>
<evidence type="ECO:0000256" key="4">
    <source>
        <dbReference type="ARBA" id="ARBA00022448"/>
    </source>
</evidence>
<dbReference type="NCBIfam" id="TIGR01494">
    <property type="entry name" value="ATPase_P-type"/>
    <property type="match status" value="1"/>
</dbReference>
<protein>
    <recommendedName>
        <fullName evidence="3">P-type Cu(+) transporter</fullName>
        <ecNumber evidence="3">7.2.2.8</ecNumber>
    </recommendedName>
</protein>
<dbReference type="SUPFAM" id="SSF56784">
    <property type="entry name" value="HAD-like"/>
    <property type="match status" value="1"/>
</dbReference>
<keyword evidence="5 14" id="KW-1003">Cell membrane</keyword>
<dbReference type="InterPro" id="IPR017969">
    <property type="entry name" value="Heavy-metal-associated_CS"/>
</dbReference>
<evidence type="ECO:0000259" key="15">
    <source>
        <dbReference type="PROSITE" id="PS50846"/>
    </source>
</evidence>
<dbReference type="Gene3D" id="2.70.150.10">
    <property type="entry name" value="Calcium-transporting ATPase, cytoplasmic transduction domain A"/>
    <property type="match status" value="1"/>
</dbReference>
<dbReference type="EMBL" id="CP002515">
    <property type="protein sequence ID" value="AEP13556.1"/>
    <property type="molecule type" value="Genomic_DNA"/>
</dbReference>
<evidence type="ECO:0000256" key="10">
    <source>
        <dbReference type="ARBA" id="ARBA00022967"/>
    </source>
</evidence>
<dbReference type="SUPFAM" id="SSF81653">
    <property type="entry name" value="Calcium ATPase, transduction domain A"/>
    <property type="match status" value="1"/>
</dbReference>
<evidence type="ECO:0000256" key="13">
    <source>
        <dbReference type="ARBA" id="ARBA00023136"/>
    </source>
</evidence>
<dbReference type="PROSITE" id="PS01047">
    <property type="entry name" value="HMA_1"/>
    <property type="match status" value="1"/>
</dbReference>
<evidence type="ECO:0000256" key="3">
    <source>
        <dbReference type="ARBA" id="ARBA00012517"/>
    </source>
</evidence>
<evidence type="ECO:0000256" key="9">
    <source>
        <dbReference type="ARBA" id="ARBA00022840"/>
    </source>
</evidence>
<keyword evidence="6 14" id="KW-0812">Transmembrane</keyword>
<dbReference type="Gene3D" id="3.40.1110.10">
    <property type="entry name" value="Calcium-transporting ATPase, cytoplasmic domain N"/>
    <property type="match status" value="1"/>
</dbReference>
<feature type="transmembrane region" description="Helical" evidence="14">
    <location>
        <begin position="739"/>
        <end position="758"/>
    </location>
</feature>
<dbReference type="KEGG" id="ctm:Cabther_B0558"/>
<evidence type="ECO:0000256" key="1">
    <source>
        <dbReference type="ARBA" id="ARBA00004651"/>
    </source>
</evidence>
<keyword evidence="10" id="KW-1278">Translocase</keyword>
<dbReference type="PRINTS" id="PR00942">
    <property type="entry name" value="CUATPASEI"/>
</dbReference>
<dbReference type="InterPro" id="IPR001757">
    <property type="entry name" value="P_typ_ATPase"/>
</dbReference>
<dbReference type="PRINTS" id="PR00119">
    <property type="entry name" value="CATATPASE"/>
</dbReference>
<dbReference type="GO" id="GO:0005507">
    <property type="term" value="F:copper ion binding"/>
    <property type="evidence" value="ECO:0007669"/>
    <property type="project" value="TreeGrafter"/>
</dbReference>
<dbReference type="OrthoDB" id="9813266at2"/>
<dbReference type="Gene3D" id="3.40.50.1000">
    <property type="entry name" value="HAD superfamily/HAD-like"/>
    <property type="match status" value="1"/>
</dbReference>
<evidence type="ECO:0000256" key="7">
    <source>
        <dbReference type="ARBA" id="ARBA00022723"/>
    </source>
</evidence>
<dbReference type="SUPFAM" id="SSF81665">
    <property type="entry name" value="Calcium ATPase, transmembrane domain M"/>
    <property type="match status" value="1"/>
</dbReference>
<evidence type="ECO:0000313" key="16">
    <source>
        <dbReference type="EMBL" id="AEP13556.1"/>
    </source>
</evidence>
<feature type="transmembrane region" description="Helical" evidence="14">
    <location>
        <begin position="215"/>
        <end position="234"/>
    </location>
</feature>
<keyword evidence="4" id="KW-0813">Transport</keyword>
<dbReference type="InterPro" id="IPR023298">
    <property type="entry name" value="ATPase_P-typ_TM_dom_sf"/>
</dbReference>
<feature type="transmembrane region" description="Helical" evidence="14">
    <location>
        <begin position="114"/>
        <end position="137"/>
    </location>
</feature>
<dbReference type="InterPro" id="IPR023214">
    <property type="entry name" value="HAD_sf"/>
</dbReference>
<sequence>MLPLTSAAPASSNPATPAAEIETAVIGINGMTCAACASRIERVLRRVEGVTAAAVSLAAGQAVVTFQPGMTDLPALHAAIEKAGYEVVPPTATEDETAADEAAMLELRQLGRQALVAGLLALPLFALEMLPMLIPALHHARLAVLDEGTWRGIGLLLATLVQFGPGWRFYRAGWAAARVWSPDMNTLVMLGTTAAYGYSVAVVCFPAAFPPGTAHVYFEASATVVALVLLGRYFEARARGRTGAAIRHLLALQPKTAQVRRGGQTFELPVALIHPGDEVVVRPGERIPVDGTVVEGASFVDESMLTGEPLPVDKTVGAEVIGGTVNGQGYLVVCASRVGAETVLQGIVRLVQAAQGSKPPIQDVADRVVRWFVPAVLGVALVTFGVWWWQATFELALVNAVSVLIIACPCALGLATPTSVLVSTGQAARLGVLFRKGSALQMLDELRVVVFDKTGTLTAGHPRLTDLHGCDLPPEVSETDLLGWLAAVEKPSEHPIARAVVAEAEARGLPLPTPTDFTALPGQGVTATVAGHHVAVGTDRLMAHLNVATEAGAPVIAELARAGKTPMYAALDGRLAAVLAVADEIKPTAAAAVAHLRAQGLEVVLVTGDHPATAQAVAARLGIDEVFAGARPADKADIVRRLRQRGRLAFVGDGINDAPALAVADVGIALGTGTDVAIEAADVILMSGDPVGVLQARDLARATMRNIRQNLFWAFAYNVVLIPVAAGVLYPAFGLQLSPVAAGAAMGLSSLFVLTNALRLLKWRPRAVAAPLP</sequence>
<dbReference type="EC" id="7.2.2.8" evidence="3"/>
<name>G2LK69_CHLTF</name>
<dbReference type="Pfam" id="PF00403">
    <property type="entry name" value="HMA"/>
    <property type="match status" value="1"/>
</dbReference>
<dbReference type="Pfam" id="PF00702">
    <property type="entry name" value="Hydrolase"/>
    <property type="match status" value="1"/>
</dbReference>
<keyword evidence="13 14" id="KW-0472">Membrane</keyword>
<dbReference type="InterPro" id="IPR044492">
    <property type="entry name" value="P_typ_ATPase_HD_dom"/>
</dbReference>
<dbReference type="GO" id="GO:0043682">
    <property type="term" value="F:P-type divalent copper transporter activity"/>
    <property type="evidence" value="ECO:0007669"/>
    <property type="project" value="TreeGrafter"/>
</dbReference>
<dbReference type="Proteomes" id="UP000006791">
    <property type="component" value="Chromosome 2"/>
</dbReference>